<reference evidence="10" key="1">
    <citation type="submission" date="2023-01" db="EMBL/GenBank/DDBJ databases">
        <title>Metagenome sequencing of chrysophaentin producing Chrysophaeum taylorii.</title>
        <authorList>
            <person name="Davison J."/>
            <person name="Bewley C."/>
        </authorList>
    </citation>
    <scope>NUCLEOTIDE SEQUENCE</scope>
    <source>
        <strain evidence="10">NIES-1699</strain>
    </source>
</reference>
<dbReference type="GO" id="GO:0006457">
    <property type="term" value="P:protein folding"/>
    <property type="evidence" value="ECO:0007669"/>
    <property type="project" value="TreeGrafter"/>
</dbReference>
<evidence type="ECO:0000256" key="4">
    <source>
        <dbReference type="ARBA" id="ARBA00012723"/>
    </source>
</evidence>
<dbReference type="SUPFAM" id="SSF52833">
    <property type="entry name" value="Thioredoxin-like"/>
    <property type="match status" value="2"/>
</dbReference>
<proteinExistence type="inferred from homology"/>
<comment type="similarity">
    <text evidence="3">Belongs to the protein disulfide isomerase family.</text>
</comment>
<accession>A0AAD7XT94</accession>
<dbReference type="PANTHER" id="PTHR18929:SF132">
    <property type="entry name" value="PROTEIN DISULFIDE-ISOMERASE A3"/>
    <property type="match status" value="1"/>
</dbReference>
<gene>
    <name evidence="10" type="ORF">CTAYLR_005166</name>
</gene>
<dbReference type="GO" id="GO:0005788">
    <property type="term" value="C:endoplasmic reticulum lumen"/>
    <property type="evidence" value="ECO:0007669"/>
    <property type="project" value="UniProtKB-SubCell"/>
</dbReference>
<name>A0AAD7XT94_9STRA</name>
<feature type="chain" id="PRO_5042094420" description="protein disulfide-isomerase" evidence="8">
    <location>
        <begin position="24"/>
        <end position="405"/>
    </location>
</feature>
<dbReference type="PANTHER" id="PTHR18929">
    <property type="entry name" value="PROTEIN DISULFIDE ISOMERASE"/>
    <property type="match status" value="1"/>
</dbReference>
<evidence type="ECO:0000256" key="3">
    <source>
        <dbReference type="ARBA" id="ARBA00006347"/>
    </source>
</evidence>
<keyword evidence="8" id="KW-0732">Signal</keyword>
<comment type="subcellular location">
    <subcellularLocation>
        <location evidence="2">Endoplasmic reticulum lumen</location>
    </subcellularLocation>
</comment>
<dbReference type="Proteomes" id="UP001230188">
    <property type="component" value="Unassembled WGS sequence"/>
</dbReference>
<evidence type="ECO:0000313" key="10">
    <source>
        <dbReference type="EMBL" id="KAJ8611479.1"/>
    </source>
</evidence>
<keyword evidence="6" id="KW-0413">Isomerase</keyword>
<dbReference type="InterPro" id="IPR013766">
    <property type="entry name" value="Thioredoxin_domain"/>
</dbReference>
<evidence type="ECO:0000259" key="9">
    <source>
        <dbReference type="PROSITE" id="PS51352"/>
    </source>
</evidence>
<protein>
    <recommendedName>
        <fullName evidence="4">protein disulfide-isomerase</fullName>
        <ecNumber evidence="4">5.3.4.1</ecNumber>
    </recommendedName>
</protein>
<dbReference type="GO" id="GO:0003756">
    <property type="term" value="F:protein disulfide isomerase activity"/>
    <property type="evidence" value="ECO:0007669"/>
    <property type="project" value="UniProtKB-EC"/>
</dbReference>
<evidence type="ECO:0000313" key="11">
    <source>
        <dbReference type="Proteomes" id="UP001230188"/>
    </source>
</evidence>
<evidence type="ECO:0000256" key="1">
    <source>
        <dbReference type="ARBA" id="ARBA00001182"/>
    </source>
</evidence>
<comment type="catalytic activity">
    <reaction evidence="1">
        <text>Catalyzes the rearrangement of -S-S- bonds in proteins.</text>
        <dbReference type="EC" id="5.3.4.1"/>
    </reaction>
</comment>
<evidence type="ECO:0000256" key="5">
    <source>
        <dbReference type="ARBA" id="ARBA00022824"/>
    </source>
</evidence>
<dbReference type="Pfam" id="PF00085">
    <property type="entry name" value="Thioredoxin"/>
    <property type="match status" value="2"/>
</dbReference>
<dbReference type="PROSITE" id="PS51352">
    <property type="entry name" value="THIOREDOXIN_2"/>
    <property type="match status" value="1"/>
</dbReference>
<evidence type="ECO:0000256" key="8">
    <source>
        <dbReference type="SAM" id="SignalP"/>
    </source>
</evidence>
<dbReference type="EMBL" id="JAQMWT010000074">
    <property type="protein sequence ID" value="KAJ8611479.1"/>
    <property type="molecule type" value="Genomic_DNA"/>
</dbReference>
<dbReference type="AlphaFoldDB" id="A0AAD7XT94"/>
<comment type="caution">
    <text evidence="10">The sequence shown here is derived from an EMBL/GenBank/DDBJ whole genome shotgun (WGS) entry which is preliminary data.</text>
</comment>
<dbReference type="CDD" id="cd02947">
    <property type="entry name" value="TRX_family"/>
    <property type="match status" value="1"/>
</dbReference>
<evidence type="ECO:0000256" key="6">
    <source>
        <dbReference type="ARBA" id="ARBA00023235"/>
    </source>
</evidence>
<dbReference type="InterPro" id="IPR036249">
    <property type="entry name" value="Thioredoxin-like_sf"/>
</dbReference>
<dbReference type="GO" id="GO:0034976">
    <property type="term" value="P:response to endoplasmic reticulum stress"/>
    <property type="evidence" value="ECO:0007669"/>
    <property type="project" value="TreeGrafter"/>
</dbReference>
<evidence type="ECO:0000256" key="7">
    <source>
        <dbReference type="ARBA" id="ARBA00023284"/>
    </source>
</evidence>
<feature type="signal peptide" evidence="8">
    <location>
        <begin position="1"/>
        <end position="23"/>
    </location>
</feature>
<keyword evidence="5" id="KW-0256">Endoplasmic reticulum</keyword>
<dbReference type="EC" id="5.3.4.1" evidence="4"/>
<sequence>MLFGVLAAATAAALGSAAAAAAAEDIDTVEALEELEMVAVNFYVDWCEHCRKSQFESVRSMIPKAKTKAPHVLSHYHITQFPSFRLMSYGEILASYDGPYDTESLEYWLSNFRILKNWTSTREFLELEGPKLMGIRAGAELVTMGVPFAYGAPEFVPFDVDGPGVIVFSGEPVWIPGESPNLRDRVARALAPPVTTYDSTFRAYEAETHALWIGTESDAFVEAAIDTKDFRSVYISSRHQRLVDRFGEGLRIIRRNSVYKTDVSTTREDILRFYDDFRHGRLEPSTTSEPDYRAPFEPGKTWRLTGDGLRRVNSSRDIFVAFEAPWCAHSRALESSWDRLARVFAETDAAIARIDATKNDVPGLEISAFPALYLFRKHQPPELYVGDRSFDALLDFLKARLGSDV</sequence>
<dbReference type="Gene3D" id="3.40.30.10">
    <property type="entry name" value="Glutaredoxin"/>
    <property type="match status" value="2"/>
</dbReference>
<evidence type="ECO:0000256" key="2">
    <source>
        <dbReference type="ARBA" id="ARBA00004319"/>
    </source>
</evidence>
<keyword evidence="7" id="KW-0676">Redox-active center</keyword>
<keyword evidence="11" id="KW-1185">Reference proteome</keyword>
<organism evidence="10 11">
    <name type="scientific">Chrysophaeum taylorii</name>
    <dbReference type="NCBI Taxonomy" id="2483200"/>
    <lineage>
        <taxon>Eukaryota</taxon>
        <taxon>Sar</taxon>
        <taxon>Stramenopiles</taxon>
        <taxon>Ochrophyta</taxon>
        <taxon>Pelagophyceae</taxon>
        <taxon>Pelagomonadales</taxon>
        <taxon>Pelagomonadaceae</taxon>
        <taxon>Chrysophaeum</taxon>
    </lineage>
</organism>
<feature type="domain" description="Thioredoxin" evidence="9">
    <location>
        <begin position="283"/>
        <end position="402"/>
    </location>
</feature>